<evidence type="ECO:0000259" key="2">
    <source>
        <dbReference type="Pfam" id="PF07627"/>
    </source>
</evidence>
<evidence type="ECO:0000259" key="1">
    <source>
        <dbReference type="Pfam" id="PF07624"/>
    </source>
</evidence>
<dbReference type="OrthoDB" id="315328at2"/>
<dbReference type="EMBL" id="CP036274">
    <property type="protein sequence ID" value="QDU27081.1"/>
    <property type="molecule type" value="Genomic_DNA"/>
</dbReference>
<dbReference type="InterPro" id="IPR013042">
    <property type="entry name" value="DUF1592"/>
</dbReference>
<protein>
    <submittedName>
        <fullName evidence="5">Planctomycete cytochrome C</fullName>
    </submittedName>
</protein>
<dbReference type="AlphaFoldDB" id="A0A517YA66"/>
<evidence type="ECO:0000313" key="5">
    <source>
        <dbReference type="EMBL" id="QDU27081.1"/>
    </source>
</evidence>
<feature type="domain" description="DUF1588" evidence="2">
    <location>
        <begin position="512"/>
        <end position="607"/>
    </location>
</feature>
<feature type="domain" description="DUF1585" evidence="1">
    <location>
        <begin position="630"/>
        <end position="698"/>
    </location>
</feature>
<dbReference type="InterPro" id="IPR011478">
    <property type="entry name" value="DUF1585"/>
</dbReference>
<dbReference type="InterPro" id="IPR011429">
    <property type="entry name" value="Cyt_c_Planctomycete-type"/>
</dbReference>
<dbReference type="InterPro" id="IPR013039">
    <property type="entry name" value="DUF1588"/>
</dbReference>
<proteinExistence type="predicted"/>
<sequence length="710" mass="79832">MIPSPLLTRTAILLAYFLCFVAESLAQPGNGARPNPQLAAFFKLHCIECHGVNEQQAKVAVHNLAVKPESPAELALWKRVVEQLESGHMPPDDARQPSAQQRQTAITELHAGLEKAGVIREGNEVDHDALFSGKPLVDTHQAAQRATPGRLWRLSQPAYENLLRESFRGLRSASRVRAPWEMVPDPKTGFSDLASAHRIGEAELEHHLRNALPIVRDTMANKSQPPEFVALTKGGVAANAEQVAAAVGYVFRKVLRRDPTVTERERYAGFVRKNLAATEAKIAIEQLYLAAMLHPESLYRVEMAKEQPEVLTPHHLARAIAYTLTDQAPDATLLAAAAKNELGTPAEVHAQVLRILRDPQTSQLRILRFFQEYFGYTVAPDVFKDAPTLQAAKVVEDAKYTRKETEWAEAAYTFVRDADWLILDVIEQDRDVLRQLLTTRDTFTLTKSERGPRPIVAAELQNAKRKHRENSTTRGFFRGIPVELRIYELDELAIRRDAWAPDRRYAMPAGHRSGILTHPAWLISQSDNFDNSPIHRGKWIREKLLGAKLPEIPITVDAQLPEEPHSTLRERMRVTRETYCWKCHVRMDPLGLPFEMYDHFGRYRETELEKPVEASGELQGTGDAKLDGPVKNAIDMIERLASSERVEQVFVRHVFRYFIGRNETLADGPTLLQAHRAYAENDGSLQALLAALLSSPAFLERTTDGGKIEP</sequence>
<accession>A0A517YA66</accession>
<evidence type="ECO:0000313" key="6">
    <source>
        <dbReference type="Proteomes" id="UP000315017"/>
    </source>
</evidence>
<dbReference type="Pfam" id="PF07631">
    <property type="entry name" value="PSD4"/>
    <property type="match status" value="1"/>
</dbReference>
<dbReference type="RefSeq" id="WP_145087955.1">
    <property type="nucleotide sequence ID" value="NZ_CP036274.1"/>
</dbReference>
<dbReference type="Pfam" id="PF07635">
    <property type="entry name" value="PSCyt1"/>
    <property type="match status" value="1"/>
</dbReference>
<dbReference type="Proteomes" id="UP000315017">
    <property type="component" value="Chromosome"/>
</dbReference>
<reference evidence="5 6" key="1">
    <citation type="submission" date="2019-02" db="EMBL/GenBank/DDBJ databases">
        <title>Deep-cultivation of Planctomycetes and their phenomic and genomic characterization uncovers novel biology.</title>
        <authorList>
            <person name="Wiegand S."/>
            <person name="Jogler M."/>
            <person name="Boedeker C."/>
            <person name="Pinto D."/>
            <person name="Vollmers J."/>
            <person name="Rivas-Marin E."/>
            <person name="Kohn T."/>
            <person name="Peeters S.H."/>
            <person name="Heuer A."/>
            <person name="Rast P."/>
            <person name="Oberbeckmann S."/>
            <person name="Bunk B."/>
            <person name="Jeske O."/>
            <person name="Meyerdierks A."/>
            <person name="Storesund J.E."/>
            <person name="Kallscheuer N."/>
            <person name="Luecker S."/>
            <person name="Lage O.M."/>
            <person name="Pohl T."/>
            <person name="Merkel B.J."/>
            <person name="Hornburger P."/>
            <person name="Mueller R.-W."/>
            <person name="Bruemmer F."/>
            <person name="Labrenz M."/>
            <person name="Spormann A.M."/>
            <person name="Op den Camp H."/>
            <person name="Overmann J."/>
            <person name="Amann R."/>
            <person name="Jetten M.S.M."/>
            <person name="Mascher T."/>
            <person name="Medema M.H."/>
            <person name="Devos D.P."/>
            <person name="Kaster A.-K."/>
            <person name="Ovreas L."/>
            <person name="Rohde M."/>
            <person name="Galperin M.Y."/>
            <person name="Jogler C."/>
        </authorList>
    </citation>
    <scope>NUCLEOTIDE SEQUENCE [LARGE SCALE GENOMIC DNA]</scope>
    <source>
        <strain evidence="5 6">ETA_A8</strain>
    </source>
</reference>
<keyword evidence="6" id="KW-1185">Reference proteome</keyword>
<feature type="domain" description="Cytochrome C Planctomycete-type" evidence="4">
    <location>
        <begin position="46"/>
        <end position="93"/>
    </location>
</feature>
<evidence type="ECO:0000259" key="4">
    <source>
        <dbReference type="Pfam" id="PF07635"/>
    </source>
</evidence>
<dbReference type="KEGG" id="aagg:ETAA8_21650"/>
<gene>
    <name evidence="5" type="ORF">ETAA8_21650</name>
</gene>
<evidence type="ECO:0000259" key="3">
    <source>
        <dbReference type="Pfam" id="PF07631"/>
    </source>
</evidence>
<organism evidence="5 6">
    <name type="scientific">Anatilimnocola aggregata</name>
    <dbReference type="NCBI Taxonomy" id="2528021"/>
    <lineage>
        <taxon>Bacteria</taxon>
        <taxon>Pseudomonadati</taxon>
        <taxon>Planctomycetota</taxon>
        <taxon>Planctomycetia</taxon>
        <taxon>Pirellulales</taxon>
        <taxon>Pirellulaceae</taxon>
        <taxon>Anatilimnocola</taxon>
    </lineage>
</organism>
<name>A0A517YA66_9BACT</name>
<feature type="domain" description="DUF1592" evidence="3">
    <location>
        <begin position="311"/>
        <end position="443"/>
    </location>
</feature>
<dbReference type="Pfam" id="PF07627">
    <property type="entry name" value="PSCyt3"/>
    <property type="match status" value="1"/>
</dbReference>
<dbReference type="Pfam" id="PF07624">
    <property type="entry name" value="PSD2"/>
    <property type="match status" value="1"/>
</dbReference>